<dbReference type="Proteomes" id="UP000580856">
    <property type="component" value="Unassembled WGS sequence"/>
</dbReference>
<keyword evidence="1" id="KW-0812">Transmembrane</keyword>
<keyword evidence="1" id="KW-0472">Membrane</keyword>
<dbReference type="RefSeq" id="WP_167939986.1">
    <property type="nucleotide sequence ID" value="NZ_JAATJA010000001.1"/>
</dbReference>
<dbReference type="PANTHER" id="PTHR40547">
    <property type="entry name" value="SLL0298 PROTEIN"/>
    <property type="match status" value="1"/>
</dbReference>
<gene>
    <name evidence="3" type="ORF">GGQ74_000530</name>
</gene>
<evidence type="ECO:0000256" key="1">
    <source>
        <dbReference type="SAM" id="Phobius"/>
    </source>
</evidence>
<feature type="transmembrane region" description="Helical" evidence="1">
    <location>
        <begin position="121"/>
        <end position="144"/>
    </location>
</feature>
<dbReference type="EMBL" id="JAATJA010000001">
    <property type="protein sequence ID" value="NJB66890.1"/>
    <property type="molecule type" value="Genomic_DNA"/>
</dbReference>
<sequence>MNKNRTSRWVRLKRWTRYHYLRIMRLAATPHSIAMGLALGIFVGFLPIIPFQTIVVLALAFVFRGNKIAAALGTWISNPVDLPFFYYGLYLVGSLVLPFAGPGFDPHHLEMKQLIEAGWELFAMMLTGGLILGIPASVITYFATSKAVSVYRKRRMLRMLKKRTHIG</sequence>
<evidence type="ECO:0000313" key="3">
    <source>
        <dbReference type="EMBL" id="NJB66890.1"/>
    </source>
</evidence>
<accession>A0A846QIH1</accession>
<reference evidence="3 4" key="1">
    <citation type="submission" date="2020-03" db="EMBL/GenBank/DDBJ databases">
        <title>Genomic Encyclopedia of Type Strains, Phase IV (KMG-IV): sequencing the most valuable type-strain genomes for metagenomic binning, comparative biology and taxonomic classification.</title>
        <authorList>
            <person name="Goeker M."/>
        </authorList>
    </citation>
    <scope>NUCLEOTIDE SEQUENCE [LARGE SCALE GENOMIC DNA]</scope>
    <source>
        <strain evidence="3 4">DSM 24233</strain>
    </source>
</reference>
<organism evidence="3 4">
    <name type="scientific">Desulfobaculum xiamenense</name>
    <dbReference type="NCBI Taxonomy" id="995050"/>
    <lineage>
        <taxon>Bacteria</taxon>
        <taxon>Pseudomonadati</taxon>
        <taxon>Thermodesulfobacteriota</taxon>
        <taxon>Desulfovibrionia</taxon>
        <taxon>Desulfovibrionales</taxon>
        <taxon>Desulfovibrionaceae</taxon>
        <taxon>Desulfobaculum</taxon>
    </lineage>
</organism>
<keyword evidence="1" id="KW-1133">Transmembrane helix</keyword>
<name>A0A846QIH1_9BACT</name>
<protein>
    <recommendedName>
        <fullName evidence="2">DUF2062 domain-containing protein</fullName>
    </recommendedName>
</protein>
<feature type="transmembrane region" description="Helical" evidence="1">
    <location>
        <begin position="45"/>
        <end position="63"/>
    </location>
</feature>
<feature type="transmembrane region" description="Helical" evidence="1">
    <location>
        <begin position="84"/>
        <end position="101"/>
    </location>
</feature>
<evidence type="ECO:0000313" key="4">
    <source>
        <dbReference type="Proteomes" id="UP000580856"/>
    </source>
</evidence>
<dbReference type="Pfam" id="PF09835">
    <property type="entry name" value="DUF2062"/>
    <property type="match status" value="1"/>
</dbReference>
<feature type="domain" description="DUF2062" evidence="2">
    <location>
        <begin position="13"/>
        <end position="155"/>
    </location>
</feature>
<proteinExistence type="predicted"/>
<keyword evidence="4" id="KW-1185">Reference proteome</keyword>
<comment type="caution">
    <text evidence="3">The sequence shown here is derived from an EMBL/GenBank/DDBJ whole genome shotgun (WGS) entry which is preliminary data.</text>
</comment>
<evidence type="ECO:0000259" key="2">
    <source>
        <dbReference type="Pfam" id="PF09835"/>
    </source>
</evidence>
<dbReference type="PANTHER" id="PTHR40547:SF1">
    <property type="entry name" value="SLL0298 PROTEIN"/>
    <property type="match status" value="1"/>
</dbReference>
<feature type="transmembrane region" description="Helical" evidence="1">
    <location>
        <begin position="20"/>
        <end position="39"/>
    </location>
</feature>
<dbReference type="AlphaFoldDB" id="A0A846QIH1"/>
<dbReference type="InterPro" id="IPR018639">
    <property type="entry name" value="DUF2062"/>
</dbReference>